<dbReference type="SUPFAM" id="SSF141130">
    <property type="entry name" value="Acetamidase/Formamidase-like"/>
    <property type="match status" value="1"/>
</dbReference>
<dbReference type="PANTHER" id="PTHR31891:SF1">
    <property type="entry name" value="FORMAMIDASE C869.04-RELATED"/>
    <property type="match status" value="1"/>
</dbReference>
<accession>A0A934K7S5</accession>
<dbReference type="RefSeq" id="WP_338179079.1">
    <property type="nucleotide sequence ID" value="NZ_JAEKNQ010000035.1"/>
</dbReference>
<evidence type="ECO:0000313" key="1">
    <source>
        <dbReference type="EMBL" id="MBJ7603296.1"/>
    </source>
</evidence>
<dbReference type="InterPro" id="IPR004304">
    <property type="entry name" value="FmdA_AmdA"/>
</dbReference>
<dbReference type="Pfam" id="PF03069">
    <property type="entry name" value="FmdA_AmdA"/>
    <property type="match status" value="2"/>
</dbReference>
<dbReference type="Gene3D" id="2.60.120.580">
    <property type="entry name" value="Acetamidase/Formamidase-like domains"/>
    <property type="match status" value="2"/>
</dbReference>
<dbReference type="Gene3D" id="3.10.28.20">
    <property type="entry name" value="Acetamidase/Formamidase-like domains"/>
    <property type="match status" value="1"/>
</dbReference>
<dbReference type="GO" id="GO:0016811">
    <property type="term" value="F:hydrolase activity, acting on carbon-nitrogen (but not peptide) bonds, in linear amides"/>
    <property type="evidence" value="ECO:0007669"/>
    <property type="project" value="InterPro"/>
</dbReference>
<proteinExistence type="predicted"/>
<dbReference type="AlphaFoldDB" id="A0A934K7S5"/>
<dbReference type="PANTHER" id="PTHR31891">
    <property type="entry name" value="FORMAMIDASE C869.04-RELATED"/>
    <property type="match status" value="1"/>
</dbReference>
<evidence type="ECO:0000313" key="2">
    <source>
        <dbReference type="Proteomes" id="UP000620075"/>
    </source>
</evidence>
<reference evidence="1 2" key="1">
    <citation type="submission" date="2020-10" db="EMBL/GenBank/DDBJ databases">
        <title>Ca. Dormibacterota MAGs.</title>
        <authorList>
            <person name="Montgomery K."/>
        </authorList>
    </citation>
    <scope>NUCLEOTIDE SEQUENCE [LARGE SCALE GENOMIC DNA]</scope>
    <source>
        <strain evidence="1">SC8811_S16_3</strain>
    </source>
</reference>
<sequence length="317" mass="33480">MSEEGAGPVSIHDVISRTQLNWSNEREPIVTVQSGAELTLAVPDASAGQIGAGAGIDAVTNIDFDKVNPTCGPIHIEGARPGDVLAIEILRMDMSAHGWTAIFPGFGLLADQFASPWLKLWEIGGDGRAAFGDGISVPLQPFCGVIGLAPAEPGVHSVVPPRRVGGNMDVKQLGVGATLYLPVEVEGGLLGIGDTHAAQGDGEVCGTAIESPAMVTVRLSLRPDMDVDAPEFDVTRPLERPEAGMSGYHATTGVAPDLMAATRQAIERMIVYLTRRFRLEPEEAYALCSVAVDLRISEVVDAPNWVVSAFLPNDLVR</sequence>
<organism evidence="1 2">
    <name type="scientific">Candidatus Dormiibacter inghamiae</name>
    <dbReference type="NCBI Taxonomy" id="3127013"/>
    <lineage>
        <taxon>Bacteria</taxon>
        <taxon>Bacillati</taxon>
        <taxon>Candidatus Dormiibacterota</taxon>
        <taxon>Candidatus Dormibacteria</taxon>
        <taxon>Candidatus Dormibacterales</taxon>
        <taxon>Candidatus Dormibacteraceae</taxon>
        <taxon>Candidatus Dormiibacter</taxon>
    </lineage>
</organism>
<gene>
    <name evidence="1" type="ORF">JF888_08935</name>
</gene>
<comment type="caution">
    <text evidence="1">The sequence shown here is derived from an EMBL/GenBank/DDBJ whole genome shotgun (WGS) entry which is preliminary data.</text>
</comment>
<dbReference type="Proteomes" id="UP000620075">
    <property type="component" value="Unassembled WGS sequence"/>
</dbReference>
<dbReference type="EMBL" id="JAEKNQ010000035">
    <property type="protein sequence ID" value="MBJ7603296.1"/>
    <property type="molecule type" value="Genomic_DNA"/>
</dbReference>
<protein>
    <submittedName>
        <fullName evidence="1">Acetamidase/formamidase family protein</fullName>
    </submittedName>
</protein>
<name>A0A934K7S5_9BACT</name>